<keyword evidence="3 7" id="KW-0997">Cell inner membrane</keyword>
<evidence type="ECO:0000313" key="11">
    <source>
        <dbReference type="Proteomes" id="UP001143330"/>
    </source>
</evidence>
<dbReference type="InterPro" id="IPR004681">
    <property type="entry name" value="TRAP_DctM"/>
</dbReference>
<feature type="transmembrane region" description="Helical" evidence="8">
    <location>
        <begin position="324"/>
        <end position="357"/>
    </location>
</feature>
<comment type="subcellular location">
    <subcellularLocation>
        <location evidence="1 7">Cell inner membrane</location>
        <topology evidence="1 7">Multi-pass membrane protein</topology>
    </subcellularLocation>
</comment>
<feature type="transmembrane region" description="Helical" evidence="8">
    <location>
        <begin position="413"/>
        <end position="437"/>
    </location>
</feature>
<feature type="transmembrane region" description="Helical" evidence="8">
    <location>
        <begin position="251"/>
        <end position="269"/>
    </location>
</feature>
<keyword evidence="2" id="KW-1003">Cell membrane</keyword>
<feature type="transmembrane region" description="Helical" evidence="8">
    <location>
        <begin position="139"/>
        <end position="164"/>
    </location>
</feature>
<name>A0A9W6NBC5_9HYPH</name>
<proteinExistence type="predicted"/>
<keyword evidence="5 8" id="KW-1133">Transmembrane helix</keyword>
<feature type="domain" description="TRAP C4-dicarboxylate transport system permease DctM subunit" evidence="9">
    <location>
        <begin position="13"/>
        <end position="433"/>
    </location>
</feature>
<feature type="transmembrane region" description="Helical" evidence="8">
    <location>
        <begin position="222"/>
        <end position="245"/>
    </location>
</feature>
<dbReference type="PANTHER" id="PTHR33362">
    <property type="entry name" value="SIALIC ACID TRAP TRANSPORTER PERMEASE PROTEIN SIAT-RELATED"/>
    <property type="match status" value="1"/>
</dbReference>
<feature type="transmembrane region" description="Helical" evidence="8">
    <location>
        <begin position="87"/>
        <end position="109"/>
    </location>
</feature>
<evidence type="ECO:0000256" key="5">
    <source>
        <dbReference type="ARBA" id="ARBA00022989"/>
    </source>
</evidence>
<evidence type="ECO:0000256" key="6">
    <source>
        <dbReference type="ARBA" id="ARBA00023136"/>
    </source>
</evidence>
<dbReference type="GO" id="GO:0022857">
    <property type="term" value="F:transmembrane transporter activity"/>
    <property type="evidence" value="ECO:0007669"/>
    <property type="project" value="UniProtKB-UniRule"/>
</dbReference>
<evidence type="ECO:0000256" key="2">
    <source>
        <dbReference type="ARBA" id="ARBA00022475"/>
    </source>
</evidence>
<keyword evidence="7" id="KW-0813">Transport</keyword>
<evidence type="ECO:0000256" key="7">
    <source>
        <dbReference type="RuleBase" id="RU369079"/>
    </source>
</evidence>
<evidence type="ECO:0000256" key="4">
    <source>
        <dbReference type="ARBA" id="ARBA00022692"/>
    </source>
</evidence>
<protein>
    <submittedName>
        <fullName evidence="10">C4-dicarboxylate ABC transporter</fullName>
    </submittedName>
</protein>
<keyword evidence="4 8" id="KW-0812">Transmembrane</keyword>
<comment type="caution">
    <text evidence="10">The sequence shown here is derived from an EMBL/GenBank/DDBJ whole genome shotgun (WGS) entry which is preliminary data.</text>
</comment>
<feature type="transmembrane region" description="Helical" evidence="8">
    <location>
        <begin position="58"/>
        <end position="75"/>
    </location>
</feature>
<dbReference type="Proteomes" id="UP001143330">
    <property type="component" value="Unassembled WGS sequence"/>
</dbReference>
<gene>
    <name evidence="10" type="ORF">GCM10017653_24560</name>
</gene>
<evidence type="ECO:0000313" key="10">
    <source>
        <dbReference type="EMBL" id="GLK84386.1"/>
    </source>
</evidence>
<accession>A0A9W6NBC5</accession>
<feature type="transmembrane region" description="Helical" evidence="8">
    <location>
        <begin position="176"/>
        <end position="196"/>
    </location>
</feature>
<sequence>MSYEMIALLMFASMILALLSGQLVFAGIGFVASAAGLLLYGPGAMDLPFNQVFKLFNWYAMLTLPMFIYMGYILAEAGIAEDLYRALHVWFGRFTGGLAIGTIFLMVIISAMNGLSVAGMAIGATIALPEMIRRGYDKVLISGVVQGGSSLGILIPPSVVLVLYGMIARQPVSKLWFAGVFPGLLMAAMFILYIYVRVKLNPKLAPELTDDELNMPLREKLALARAGIIPFAIFFFMTGLFVFGYTSLVESSAVGATAATLAAIAKGRFNWPVIRDTSLKTLNVSCMFMWLILAALAFGAIFDGLGAVKAIEFLFIRQWDLNPWTIIIMMQLSFIVMGMFLDDTAMLVIVAPLYIPLVKALDLGFDNQLIWYGILYTITCQIAYITPPFGYNLFLMRSLAPKEITLVDIYRSIWPFSAIMMLTIIILMIFPQIALWLPEQIRVKG</sequence>
<comment type="function">
    <text evidence="7">Part of the tripartite ATP-independent periplasmic (TRAP) transport system.</text>
</comment>
<evidence type="ECO:0000256" key="3">
    <source>
        <dbReference type="ARBA" id="ARBA00022519"/>
    </source>
</evidence>
<keyword evidence="6 8" id="KW-0472">Membrane</keyword>
<dbReference type="Pfam" id="PF06808">
    <property type="entry name" value="DctM"/>
    <property type="match status" value="1"/>
</dbReference>
<dbReference type="GO" id="GO:0005886">
    <property type="term" value="C:plasma membrane"/>
    <property type="evidence" value="ECO:0007669"/>
    <property type="project" value="UniProtKB-SubCell"/>
</dbReference>
<evidence type="ECO:0000256" key="8">
    <source>
        <dbReference type="SAM" id="Phobius"/>
    </source>
</evidence>
<reference evidence="10" key="1">
    <citation type="journal article" date="2014" name="Int. J. Syst. Evol. Microbiol.">
        <title>Complete genome sequence of Corynebacterium casei LMG S-19264T (=DSM 44701T), isolated from a smear-ripened cheese.</title>
        <authorList>
            <consortium name="US DOE Joint Genome Institute (JGI-PGF)"/>
            <person name="Walter F."/>
            <person name="Albersmeier A."/>
            <person name="Kalinowski J."/>
            <person name="Ruckert C."/>
        </authorList>
    </citation>
    <scope>NUCLEOTIDE SEQUENCE</scope>
    <source>
        <strain evidence="10">VKM B-2789</strain>
    </source>
</reference>
<dbReference type="RefSeq" id="WP_213358686.1">
    <property type="nucleotide sequence ID" value="NZ_BSFM01000012.1"/>
</dbReference>
<dbReference type="InterPro" id="IPR010656">
    <property type="entry name" value="DctM"/>
</dbReference>
<dbReference type="AlphaFoldDB" id="A0A9W6NBC5"/>
<dbReference type="EMBL" id="BSFM01000012">
    <property type="protein sequence ID" value="GLK84386.1"/>
    <property type="molecule type" value="Genomic_DNA"/>
</dbReference>
<organism evidence="10 11">
    <name type="scientific">Ancylobacter defluvii</name>
    <dbReference type="NCBI Taxonomy" id="1282440"/>
    <lineage>
        <taxon>Bacteria</taxon>
        <taxon>Pseudomonadati</taxon>
        <taxon>Pseudomonadota</taxon>
        <taxon>Alphaproteobacteria</taxon>
        <taxon>Hyphomicrobiales</taxon>
        <taxon>Xanthobacteraceae</taxon>
        <taxon>Ancylobacter</taxon>
    </lineage>
</organism>
<keyword evidence="11" id="KW-1185">Reference proteome</keyword>
<evidence type="ECO:0000256" key="1">
    <source>
        <dbReference type="ARBA" id="ARBA00004429"/>
    </source>
</evidence>
<evidence type="ECO:0000259" key="9">
    <source>
        <dbReference type="Pfam" id="PF06808"/>
    </source>
</evidence>
<feature type="transmembrane region" description="Helical" evidence="8">
    <location>
        <begin position="281"/>
        <end position="302"/>
    </location>
</feature>
<reference evidence="10" key="2">
    <citation type="submission" date="2023-01" db="EMBL/GenBank/DDBJ databases">
        <authorList>
            <person name="Sun Q."/>
            <person name="Evtushenko L."/>
        </authorList>
    </citation>
    <scope>NUCLEOTIDE SEQUENCE</scope>
    <source>
        <strain evidence="10">VKM B-2789</strain>
    </source>
</reference>
<feature type="transmembrane region" description="Helical" evidence="8">
    <location>
        <begin position="369"/>
        <end position="393"/>
    </location>
</feature>
<dbReference type="PANTHER" id="PTHR33362:SF5">
    <property type="entry name" value="C4-DICARBOXYLATE TRAP TRANSPORTER LARGE PERMEASE PROTEIN DCTM"/>
    <property type="match status" value="1"/>
</dbReference>